<evidence type="ECO:0000256" key="5">
    <source>
        <dbReference type="ARBA" id="ARBA00022989"/>
    </source>
</evidence>
<keyword evidence="3" id="KW-0813">Transport</keyword>
<feature type="transmembrane region" description="Helical" evidence="7">
    <location>
        <begin position="12"/>
        <end position="31"/>
    </location>
</feature>
<dbReference type="GO" id="GO:0012505">
    <property type="term" value="C:endomembrane system"/>
    <property type="evidence" value="ECO:0007669"/>
    <property type="project" value="UniProtKB-SubCell"/>
</dbReference>
<dbReference type="RefSeq" id="WP_114919447.1">
    <property type="nucleotide sequence ID" value="NZ_CP031263.1"/>
</dbReference>
<feature type="transmembrane region" description="Helical" evidence="7">
    <location>
        <begin position="451"/>
        <end position="469"/>
    </location>
</feature>
<feature type="transmembrane region" description="Helical" evidence="7">
    <location>
        <begin position="322"/>
        <end position="345"/>
    </location>
</feature>
<protein>
    <submittedName>
        <fullName evidence="8">MFS transporter</fullName>
    </submittedName>
</protein>
<reference evidence="8 9" key="2">
    <citation type="submission" date="2018-08" db="EMBL/GenBank/DDBJ databases">
        <title>Streptomyces kandeliansis sp. nov., an endophytic bacterium isolated from mangrove plant.</title>
        <authorList>
            <person name="Wang R."/>
        </authorList>
    </citation>
    <scope>NUCLEOTIDE SEQUENCE [LARGE SCALE GENOMIC DNA]</scope>
    <source>
        <strain evidence="9">H14(2018)</strain>
    </source>
</reference>
<dbReference type="InterPro" id="IPR011701">
    <property type="entry name" value="MFS"/>
</dbReference>
<keyword evidence="5 7" id="KW-1133">Transmembrane helix</keyword>
<dbReference type="GO" id="GO:0016020">
    <property type="term" value="C:membrane"/>
    <property type="evidence" value="ECO:0007669"/>
    <property type="project" value="TreeGrafter"/>
</dbReference>
<feature type="transmembrane region" description="Helical" evidence="7">
    <location>
        <begin position="135"/>
        <end position="155"/>
    </location>
</feature>
<dbReference type="Pfam" id="PF07690">
    <property type="entry name" value="MFS_1"/>
    <property type="match status" value="1"/>
</dbReference>
<name>A0A6N3JZ15_9ACTN</name>
<evidence type="ECO:0000313" key="9">
    <source>
        <dbReference type="Proteomes" id="UP000253958"/>
    </source>
</evidence>
<dbReference type="InterPro" id="IPR051788">
    <property type="entry name" value="MFS_Transporter"/>
</dbReference>
<feature type="transmembrane region" description="Helical" evidence="7">
    <location>
        <begin position="384"/>
        <end position="405"/>
    </location>
</feature>
<feature type="transmembrane region" description="Helical" evidence="7">
    <location>
        <begin position="75"/>
        <end position="93"/>
    </location>
</feature>
<feature type="transmembrane region" description="Helical" evidence="7">
    <location>
        <begin position="411"/>
        <end position="439"/>
    </location>
</feature>
<evidence type="ECO:0000256" key="7">
    <source>
        <dbReference type="SAM" id="Phobius"/>
    </source>
</evidence>
<evidence type="ECO:0000313" key="8">
    <source>
        <dbReference type="EMBL" id="AXH90610.1"/>
    </source>
</evidence>
<organism evidence="8 9">
    <name type="scientific">Micromonospora aurantiaca</name>
    <name type="common">nom. illeg.</name>
    <dbReference type="NCBI Taxonomy" id="47850"/>
    <lineage>
        <taxon>Bacteria</taxon>
        <taxon>Bacillati</taxon>
        <taxon>Actinomycetota</taxon>
        <taxon>Actinomycetes</taxon>
        <taxon>Micromonosporales</taxon>
        <taxon>Micromonosporaceae</taxon>
        <taxon>Micromonospora</taxon>
    </lineage>
</organism>
<dbReference type="Proteomes" id="UP000253958">
    <property type="component" value="Chromosome"/>
</dbReference>
<dbReference type="SUPFAM" id="SSF103473">
    <property type="entry name" value="MFS general substrate transporter"/>
    <property type="match status" value="1"/>
</dbReference>
<comment type="similarity">
    <text evidence="2">Belongs to the major facilitator superfamily.</text>
</comment>
<dbReference type="InterPro" id="IPR036259">
    <property type="entry name" value="MFS_trans_sf"/>
</dbReference>
<evidence type="ECO:0000256" key="1">
    <source>
        <dbReference type="ARBA" id="ARBA00004127"/>
    </source>
</evidence>
<reference evidence="8 9" key="1">
    <citation type="submission" date="2018-07" db="EMBL/GenBank/DDBJ databases">
        <authorList>
            <person name="Ye Y."/>
        </authorList>
    </citation>
    <scope>NUCLEOTIDE SEQUENCE [LARGE SCALE GENOMIC DNA]</scope>
    <source>
        <strain evidence="9">H14(2018)</strain>
    </source>
</reference>
<keyword evidence="6 7" id="KW-0472">Membrane</keyword>
<evidence type="ECO:0000256" key="4">
    <source>
        <dbReference type="ARBA" id="ARBA00022692"/>
    </source>
</evidence>
<dbReference type="Gene3D" id="1.20.1250.20">
    <property type="entry name" value="MFS general substrate transporter like domains"/>
    <property type="match status" value="2"/>
</dbReference>
<gene>
    <name evidence="8" type="ORF">DVH21_12080</name>
</gene>
<feature type="transmembrane region" description="Helical" evidence="7">
    <location>
        <begin position="161"/>
        <end position="182"/>
    </location>
</feature>
<proteinExistence type="inferred from homology"/>
<sequence>MPRLTRDRITWLTYAQLGLWGFFLYGFGPVVPLLRDEQGTSAAVAGLHSTGIAVGALAGGALFAPVARRLGRGPAIWLGLAGVAAGVTALGLLRPLPATLASVAVIATFGMMVVSGVSVMLTARHGPAAPAALTEANAACAGMGILAPLTIGATVDAGLGWRPLMAVEVGLITLVALAALTFRIRGPKTAPADAAAGMPVPVAASTRVSAVPALGVSEAVVPAPVVPAPVVPGPVVPAPVVTAPVVPASVVPAPAVPASVVPAPAVPASVVPAPAVPASVVPASGAVEAVATDSSVRASAVPASGEPVSSFGSGAAGRLPRAYWIAWVLMSVTGSIEVCLSLWTADVLRTHAGLSAGGASAAVAAIVCGMFAGRLAGGRAALRWAPVPLLLGALTVSMAGFALFWGSTVGWLAVTGLVVLGLGNALHYPLAISIALAVAGPAADKAAGWSAYSMGVGFGIAPVALGWVADGVGPHPAFLLLPAFIAVAVLLTVRLGRALPAPVRAA</sequence>
<dbReference type="EMBL" id="CP031263">
    <property type="protein sequence ID" value="AXH90610.1"/>
    <property type="molecule type" value="Genomic_DNA"/>
</dbReference>
<feature type="transmembrane region" description="Helical" evidence="7">
    <location>
        <begin position="43"/>
        <end position="63"/>
    </location>
</feature>
<dbReference type="AlphaFoldDB" id="A0A6N3JZ15"/>
<evidence type="ECO:0000256" key="3">
    <source>
        <dbReference type="ARBA" id="ARBA00022448"/>
    </source>
</evidence>
<dbReference type="GO" id="GO:0022857">
    <property type="term" value="F:transmembrane transporter activity"/>
    <property type="evidence" value="ECO:0007669"/>
    <property type="project" value="InterPro"/>
</dbReference>
<feature type="transmembrane region" description="Helical" evidence="7">
    <location>
        <begin position="475"/>
        <end position="496"/>
    </location>
</feature>
<comment type="subcellular location">
    <subcellularLocation>
        <location evidence="1">Endomembrane system</location>
        <topology evidence="1">Multi-pass membrane protein</topology>
    </subcellularLocation>
</comment>
<evidence type="ECO:0000256" key="2">
    <source>
        <dbReference type="ARBA" id="ARBA00008335"/>
    </source>
</evidence>
<evidence type="ECO:0000256" key="6">
    <source>
        <dbReference type="ARBA" id="ARBA00023136"/>
    </source>
</evidence>
<dbReference type="PANTHER" id="PTHR23514">
    <property type="entry name" value="BYPASS OF STOP CODON PROTEIN 6"/>
    <property type="match status" value="1"/>
</dbReference>
<feature type="transmembrane region" description="Helical" evidence="7">
    <location>
        <begin position="351"/>
        <end position="372"/>
    </location>
</feature>
<feature type="transmembrane region" description="Helical" evidence="7">
    <location>
        <begin position="99"/>
        <end position="123"/>
    </location>
</feature>
<keyword evidence="4 7" id="KW-0812">Transmembrane</keyword>
<accession>A0A6N3JZ15</accession>
<dbReference type="PANTHER" id="PTHR23514:SF3">
    <property type="entry name" value="BYPASS OF STOP CODON PROTEIN 6"/>
    <property type="match status" value="1"/>
</dbReference>